<gene>
    <name evidence="1" type="ORF">PENNAL_c0007G05134</name>
</gene>
<organism evidence="1 2">
    <name type="scientific">Penicillium nalgiovense</name>
    <dbReference type="NCBI Taxonomy" id="60175"/>
    <lineage>
        <taxon>Eukaryota</taxon>
        <taxon>Fungi</taxon>
        <taxon>Dikarya</taxon>
        <taxon>Ascomycota</taxon>
        <taxon>Pezizomycotina</taxon>
        <taxon>Eurotiomycetes</taxon>
        <taxon>Eurotiomycetidae</taxon>
        <taxon>Eurotiales</taxon>
        <taxon>Aspergillaceae</taxon>
        <taxon>Penicillium</taxon>
    </lineage>
</organism>
<evidence type="ECO:0000313" key="2">
    <source>
        <dbReference type="Proteomes" id="UP000191691"/>
    </source>
</evidence>
<dbReference type="EMBL" id="MOOB01000007">
    <property type="protein sequence ID" value="OQE92559.1"/>
    <property type="molecule type" value="Genomic_DNA"/>
</dbReference>
<dbReference type="STRING" id="60175.A0A1V6YYP9"/>
<evidence type="ECO:0000313" key="1">
    <source>
        <dbReference type="EMBL" id="OQE92559.1"/>
    </source>
</evidence>
<proteinExistence type="predicted"/>
<dbReference type="Proteomes" id="UP000191691">
    <property type="component" value="Unassembled WGS sequence"/>
</dbReference>
<name>A0A1V6YYP9_PENNA</name>
<dbReference type="AlphaFoldDB" id="A0A1V6YYP9"/>
<keyword evidence="2" id="KW-1185">Reference proteome</keyword>
<sequence>MEPSAAVMDNSMKLTSFTALAAAVILFLSLLAGAPSDHWIHSRSDEPLNWSPAQCSSAELSQYSKKNARKGNLSLCADSVILQINRAEHVPVHSLAIYDDASVRTTSVVNPTPASLVLDEPHDDVFPSWTVEDDIFFAYHGPRESHLQESSWLSQSVEDDLDPRDVVLGQYLDRVFRFEVRDVILDPHVISLNTLNSSFREKTAWSSYTILLVLRHQNGQT</sequence>
<accession>A0A1V6YYP9</accession>
<comment type="caution">
    <text evidence="1">The sequence shown here is derived from an EMBL/GenBank/DDBJ whole genome shotgun (WGS) entry which is preliminary data.</text>
</comment>
<protein>
    <submittedName>
        <fullName evidence="1">Uncharacterized protein</fullName>
    </submittedName>
</protein>
<reference evidence="2" key="1">
    <citation type="journal article" date="2017" name="Nat. Microbiol.">
        <title>Global analysis of biosynthetic gene clusters reveals vast potential of secondary metabolite production in Penicillium species.</title>
        <authorList>
            <person name="Nielsen J.C."/>
            <person name="Grijseels S."/>
            <person name="Prigent S."/>
            <person name="Ji B."/>
            <person name="Dainat J."/>
            <person name="Nielsen K.F."/>
            <person name="Frisvad J.C."/>
            <person name="Workman M."/>
            <person name="Nielsen J."/>
        </authorList>
    </citation>
    <scope>NUCLEOTIDE SEQUENCE [LARGE SCALE GENOMIC DNA]</scope>
    <source>
        <strain evidence="2">IBT 13039</strain>
    </source>
</reference>